<dbReference type="Pfam" id="PF12833">
    <property type="entry name" value="HTH_18"/>
    <property type="match status" value="1"/>
</dbReference>
<dbReference type="PRINTS" id="PR00032">
    <property type="entry name" value="HTHARAC"/>
</dbReference>
<dbReference type="InterPro" id="IPR009057">
    <property type="entry name" value="Homeodomain-like_sf"/>
</dbReference>
<dbReference type="Proteomes" id="UP000092024">
    <property type="component" value="Unassembled WGS sequence"/>
</dbReference>
<evidence type="ECO:0000259" key="4">
    <source>
        <dbReference type="PROSITE" id="PS01124"/>
    </source>
</evidence>
<organism evidence="5 6">
    <name type="scientific">Paenibacillus oryzae</name>
    <dbReference type="NCBI Taxonomy" id="1844972"/>
    <lineage>
        <taxon>Bacteria</taxon>
        <taxon>Bacillati</taxon>
        <taxon>Bacillota</taxon>
        <taxon>Bacilli</taxon>
        <taxon>Bacillales</taxon>
        <taxon>Paenibacillaceae</taxon>
        <taxon>Paenibacillus</taxon>
    </lineage>
</organism>
<dbReference type="InterPro" id="IPR020449">
    <property type="entry name" value="Tscrpt_reg_AraC-type_HTH"/>
</dbReference>
<proteinExistence type="predicted"/>
<evidence type="ECO:0000256" key="1">
    <source>
        <dbReference type="ARBA" id="ARBA00023015"/>
    </source>
</evidence>
<feature type="domain" description="HTH araC/xylS-type" evidence="4">
    <location>
        <begin position="192"/>
        <end position="293"/>
    </location>
</feature>
<protein>
    <submittedName>
        <fullName evidence="5">AraC family transcriptional regulator</fullName>
    </submittedName>
</protein>
<dbReference type="InterPro" id="IPR018060">
    <property type="entry name" value="HTH_AraC"/>
</dbReference>
<dbReference type="InterPro" id="IPR018062">
    <property type="entry name" value="HTH_AraC-typ_CS"/>
</dbReference>
<dbReference type="InterPro" id="IPR003313">
    <property type="entry name" value="AraC-bd"/>
</dbReference>
<dbReference type="InterPro" id="IPR014710">
    <property type="entry name" value="RmlC-like_jellyroll"/>
</dbReference>
<dbReference type="PANTHER" id="PTHR43280">
    <property type="entry name" value="ARAC-FAMILY TRANSCRIPTIONAL REGULATOR"/>
    <property type="match status" value="1"/>
</dbReference>
<reference evidence="5 6" key="1">
    <citation type="submission" date="2016-05" db="EMBL/GenBank/DDBJ databases">
        <title>Paenibacillus oryzae. sp. nov., isolated from the rice root.</title>
        <authorList>
            <person name="Zhang J."/>
            <person name="Zhang X."/>
        </authorList>
    </citation>
    <scope>NUCLEOTIDE SEQUENCE [LARGE SCALE GENOMIC DNA]</scope>
    <source>
        <strain evidence="5 6">1DrF-4</strain>
    </source>
</reference>
<dbReference type="Pfam" id="PF02311">
    <property type="entry name" value="AraC_binding"/>
    <property type="match status" value="1"/>
</dbReference>
<evidence type="ECO:0000313" key="5">
    <source>
        <dbReference type="EMBL" id="OBR69044.1"/>
    </source>
</evidence>
<evidence type="ECO:0000256" key="3">
    <source>
        <dbReference type="ARBA" id="ARBA00023163"/>
    </source>
</evidence>
<dbReference type="GO" id="GO:0043565">
    <property type="term" value="F:sequence-specific DNA binding"/>
    <property type="evidence" value="ECO:0007669"/>
    <property type="project" value="InterPro"/>
</dbReference>
<dbReference type="RefSeq" id="WP_068678713.1">
    <property type="nucleotide sequence ID" value="NZ_LYPA01000022.1"/>
</dbReference>
<keyword evidence="2" id="KW-0238">DNA-binding</keyword>
<keyword evidence="1" id="KW-0805">Transcription regulation</keyword>
<dbReference type="Gene3D" id="1.10.10.60">
    <property type="entry name" value="Homeodomain-like"/>
    <property type="match status" value="2"/>
</dbReference>
<gene>
    <name evidence="5" type="ORF">A7K91_11070</name>
</gene>
<dbReference type="PROSITE" id="PS01124">
    <property type="entry name" value="HTH_ARAC_FAMILY_2"/>
    <property type="match status" value="1"/>
</dbReference>
<name>A0A1A5YU16_9BACL</name>
<evidence type="ECO:0000313" key="6">
    <source>
        <dbReference type="Proteomes" id="UP000092024"/>
    </source>
</evidence>
<dbReference type="SMART" id="SM00342">
    <property type="entry name" value="HTH_ARAC"/>
    <property type="match status" value="1"/>
</dbReference>
<dbReference type="PANTHER" id="PTHR43280:SF2">
    <property type="entry name" value="HTH-TYPE TRANSCRIPTIONAL REGULATOR EXSA"/>
    <property type="match status" value="1"/>
</dbReference>
<accession>A0A1A5YU16</accession>
<evidence type="ECO:0000256" key="2">
    <source>
        <dbReference type="ARBA" id="ARBA00023125"/>
    </source>
</evidence>
<dbReference type="PROSITE" id="PS00041">
    <property type="entry name" value="HTH_ARAC_FAMILY_1"/>
    <property type="match status" value="1"/>
</dbReference>
<keyword evidence="3" id="KW-0804">Transcription</keyword>
<dbReference type="SUPFAM" id="SSF46689">
    <property type="entry name" value="Homeodomain-like"/>
    <property type="match status" value="1"/>
</dbReference>
<dbReference type="SUPFAM" id="SSF51215">
    <property type="entry name" value="Regulatory protein AraC"/>
    <property type="match status" value="1"/>
</dbReference>
<keyword evidence="6" id="KW-1185">Reference proteome</keyword>
<dbReference type="GO" id="GO:0003700">
    <property type="term" value="F:DNA-binding transcription factor activity"/>
    <property type="evidence" value="ECO:0007669"/>
    <property type="project" value="InterPro"/>
</dbReference>
<sequence>MRPPFIDIDHIAIKLEVGELLLNVLFFKYGYFHESVREHSHSRGSYELHYIPAGKGTLIADGERYPLTPGTLFVTGPHIVHEQIPDTDDPMAEYCVFFEVLPIETRPNEGKRRPRKEAALSDLLVATPFWIGADKENLLALFEMLAHELSAKRIGFYHMATNLLEMIVTRTIRQYAEHGPSRLHAPVKTLDDSRLLTIEYCFLYEYHSLTLKQLADKIGLSTRQTERTVRKQYGLSFKDKRQQSRMSEAARLLLSTNLPVSAVAANTGFATLEHFGRSFKQYYGVTASQYRSREKQ</sequence>
<dbReference type="Gene3D" id="2.60.120.10">
    <property type="entry name" value="Jelly Rolls"/>
    <property type="match status" value="1"/>
</dbReference>
<dbReference type="InterPro" id="IPR037923">
    <property type="entry name" value="HTH-like"/>
</dbReference>
<dbReference type="STRING" id="1844972.A7K91_11070"/>
<dbReference type="AlphaFoldDB" id="A0A1A5YU16"/>
<comment type="caution">
    <text evidence="5">The sequence shown here is derived from an EMBL/GenBank/DDBJ whole genome shotgun (WGS) entry which is preliminary data.</text>
</comment>
<dbReference type="OrthoDB" id="145012at2"/>
<dbReference type="EMBL" id="LYPA01000022">
    <property type="protein sequence ID" value="OBR69044.1"/>
    <property type="molecule type" value="Genomic_DNA"/>
</dbReference>